<feature type="compositionally biased region" description="Basic and acidic residues" evidence="9">
    <location>
        <begin position="86"/>
        <end position="95"/>
    </location>
</feature>
<keyword evidence="2" id="KW-0479">Metal-binding</keyword>
<evidence type="ECO:0000256" key="9">
    <source>
        <dbReference type="SAM" id="MobiDB-lite"/>
    </source>
</evidence>
<dbReference type="GO" id="GO:0008270">
    <property type="term" value="F:zinc ion binding"/>
    <property type="evidence" value="ECO:0007669"/>
    <property type="project" value="UniProtKB-KW"/>
</dbReference>
<comment type="subcellular location">
    <subcellularLocation>
        <location evidence="1">Nucleus</location>
    </subcellularLocation>
</comment>
<dbReference type="SMART" id="SM00614">
    <property type="entry name" value="ZnF_BED"/>
    <property type="match status" value="1"/>
</dbReference>
<dbReference type="InterPro" id="IPR052035">
    <property type="entry name" value="ZnF_BED_domain_contain"/>
</dbReference>
<evidence type="ECO:0000313" key="11">
    <source>
        <dbReference type="EnsemblMetazoa" id="MDOA006387-PA"/>
    </source>
</evidence>
<feature type="domain" description="BED-type" evidence="10">
    <location>
        <begin position="3"/>
        <end position="58"/>
    </location>
</feature>
<dbReference type="RefSeq" id="XP_005182589.2">
    <property type="nucleotide sequence ID" value="XM_005182532.2"/>
</dbReference>
<evidence type="ECO:0000256" key="3">
    <source>
        <dbReference type="ARBA" id="ARBA00022771"/>
    </source>
</evidence>
<keyword evidence="7" id="KW-0539">Nucleus</keyword>
<dbReference type="VEuPathDB" id="VectorBase:MDOA006387"/>
<evidence type="ECO:0000256" key="6">
    <source>
        <dbReference type="ARBA" id="ARBA00023163"/>
    </source>
</evidence>
<evidence type="ECO:0000256" key="8">
    <source>
        <dbReference type="PROSITE-ProRule" id="PRU00027"/>
    </source>
</evidence>
<protein>
    <recommendedName>
        <fullName evidence="10">BED-type domain-containing protein</fullName>
    </recommendedName>
</protein>
<dbReference type="KEGG" id="mde:101891986"/>
<dbReference type="InterPro" id="IPR003656">
    <property type="entry name" value="Znf_BED"/>
</dbReference>
<dbReference type="SUPFAM" id="SSF140996">
    <property type="entry name" value="Hermes dimerisation domain"/>
    <property type="match status" value="1"/>
</dbReference>
<evidence type="ECO:0000256" key="7">
    <source>
        <dbReference type="ARBA" id="ARBA00023242"/>
    </source>
</evidence>
<keyword evidence="6" id="KW-0804">Transcription</keyword>
<dbReference type="VEuPathDB" id="VectorBase:MDOMA2_001870"/>
<evidence type="ECO:0000259" key="10">
    <source>
        <dbReference type="PROSITE" id="PS50808"/>
    </source>
</evidence>
<name>A0A1I8MM56_MUSDO</name>
<organism evidence="11">
    <name type="scientific">Musca domestica</name>
    <name type="common">House fly</name>
    <dbReference type="NCBI Taxonomy" id="7370"/>
    <lineage>
        <taxon>Eukaryota</taxon>
        <taxon>Metazoa</taxon>
        <taxon>Ecdysozoa</taxon>
        <taxon>Arthropoda</taxon>
        <taxon>Hexapoda</taxon>
        <taxon>Insecta</taxon>
        <taxon>Pterygota</taxon>
        <taxon>Neoptera</taxon>
        <taxon>Endopterygota</taxon>
        <taxon>Diptera</taxon>
        <taxon>Brachycera</taxon>
        <taxon>Muscomorpha</taxon>
        <taxon>Muscoidea</taxon>
        <taxon>Muscidae</taxon>
        <taxon>Musca</taxon>
    </lineage>
</organism>
<dbReference type="PANTHER" id="PTHR46481:SF10">
    <property type="entry name" value="ZINC FINGER BED DOMAIN-CONTAINING PROTEIN 39"/>
    <property type="match status" value="1"/>
</dbReference>
<dbReference type="GO" id="GO:0005634">
    <property type="term" value="C:nucleus"/>
    <property type="evidence" value="ECO:0007669"/>
    <property type="project" value="UniProtKB-SubCell"/>
</dbReference>
<sequence>MASSGNPIWNYFRRNESTATCIVCMKELSLGSSQPKNQTVSSIKKHLEKVHPSEYAAFHTLEQEYVQNKSQNVNLKRRAKRKRLKERKEALEGPREKKKPGRKPKIEKYSETEDMEQNNADTIEIIVHDPLEESELPSSIKVGKSEEDLSTSALEFKRHSVRPSDLALNKRIDKSILDLLVVDMLPFSTVEGEAFKRLNIGDPCRSTKYIPKSQQYYRNTLMPETYADVKKKVITSLEQAEWVTLATTDWMDSSKTYHIQVVSGHFLYDNQKHMVVLHMSPQTTSSPKANLLDLSRQFNILDKVHVNVTNAGDDQSIIEWFNVVQCSAFLLEKVIRESILLGDNIEILKRKCLSIADHFDNCPQSMINLHECQEICGLAEQTLLLDTHDSWTSTFLMWQRIYEQKPALELYTQQYGDLKIPSDYEWQQIEYLNSILKILYQAWLDINSDAACASLVIPLLTMLNAKFEPKTHDPPELAFMKQKLKQHLNVNFAFIHQTSFLIIATLLDPRFKMRYLTENQLASCHSEMKHNLRISLNLQDEETSINPSFNTLPPTNNYKFYNTSDLWEDHDSSTIIANNNSSEHIFLAFEQQLSFYLKEPLIARNGNIYQYWNLTPYEYLRKLAYKYLTAPPTSLCANETISSVATLYVERRLATLQNDDEDDKLLFMSCNIKLFNFEY</sequence>
<accession>A0A1I8MM56</accession>
<dbReference type="PROSITE" id="PS50808">
    <property type="entry name" value="ZF_BED"/>
    <property type="match status" value="1"/>
</dbReference>
<dbReference type="PANTHER" id="PTHR46481">
    <property type="entry name" value="ZINC FINGER BED DOMAIN-CONTAINING PROTEIN 4"/>
    <property type="match status" value="1"/>
</dbReference>
<evidence type="ECO:0000256" key="4">
    <source>
        <dbReference type="ARBA" id="ARBA00022833"/>
    </source>
</evidence>
<dbReference type="AlphaFoldDB" id="A0A1I8MM56"/>
<feature type="compositionally biased region" description="Basic residues" evidence="9">
    <location>
        <begin position="75"/>
        <end position="85"/>
    </location>
</feature>
<dbReference type="SUPFAM" id="SSF53098">
    <property type="entry name" value="Ribonuclease H-like"/>
    <property type="match status" value="1"/>
</dbReference>
<dbReference type="EnsemblMetazoa" id="MDOA006387-RA">
    <property type="protein sequence ID" value="MDOA006387-PA"/>
    <property type="gene ID" value="MDOA006387"/>
</dbReference>
<gene>
    <name evidence="11" type="primary">101891986</name>
</gene>
<evidence type="ECO:0000256" key="2">
    <source>
        <dbReference type="ARBA" id="ARBA00022723"/>
    </source>
</evidence>
<dbReference type="GO" id="GO:0003677">
    <property type="term" value="F:DNA binding"/>
    <property type="evidence" value="ECO:0007669"/>
    <property type="project" value="InterPro"/>
</dbReference>
<keyword evidence="5" id="KW-0805">Transcription regulation</keyword>
<dbReference type="eggNOG" id="KOG1121">
    <property type="taxonomic scope" value="Eukaryota"/>
</dbReference>
<keyword evidence="4" id="KW-0862">Zinc</keyword>
<dbReference type="OrthoDB" id="117690at2759"/>
<evidence type="ECO:0000256" key="5">
    <source>
        <dbReference type="ARBA" id="ARBA00023015"/>
    </source>
</evidence>
<reference evidence="11" key="1">
    <citation type="submission" date="2020-05" db="UniProtKB">
        <authorList>
            <consortium name="EnsemblMetazoa"/>
        </authorList>
    </citation>
    <scope>IDENTIFICATION</scope>
    <source>
        <strain evidence="11">Aabys</strain>
    </source>
</reference>
<evidence type="ECO:0000256" key="1">
    <source>
        <dbReference type="ARBA" id="ARBA00004123"/>
    </source>
</evidence>
<feature type="region of interest" description="Disordered" evidence="9">
    <location>
        <begin position="71"/>
        <end position="107"/>
    </location>
</feature>
<keyword evidence="3 8" id="KW-0863">Zinc-finger</keyword>
<dbReference type="InterPro" id="IPR012337">
    <property type="entry name" value="RNaseH-like_sf"/>
</dbReference>
<proteinExistence type="predicted"/>
<dbReference type="Pfam" id="PF02892">
    <property type="entry name" value="zf-BED"/>
    <property type="match status" value="1"/>
</dbReference>